<dbReference type="EMBL" id="CP007141">
    <property type="protein sequence ID" value="AJC74386.1"/>
    <property type="molecule type" value="Genomic_DNA"/>
</dbReference>
<sequence>MDMVAVVYAVELLPKGKLHYYADNGEDIKPNDLVLVMSEFGLDVGRVMFGPKELSIEQIGAELKPIIRKLTDEDLKQHEQNLKDAVEAHEICRQKIKEHNLPMKLLYTRYMFDRSRLVFYFSSETRVDFRELVKDLARIFKTRIELRQVGVRDELKFMGGIGLCGLPVCCSRFLREFDSVTLKHAKAQQLMINTAKISGSCRRLLCCLTYEYDFYKEMLEGIPDEGETFVYEGKTCVVQAIDVFKQRVLAISQAEDAMFYVPFSFFRGGGENGSVS</sequence>
<dbReference type="Proteomes" id="UP000077469">
    <property type="component" value="Chromosome"/>
</dbReference>
<dbReference type="PaxDb" id="1123384-AJ81_09590"/>
<protein>
    <recommendedName>
        <fullName evidence="2">PSP1 C-terminal domain-containing protein</fullName>
    </recommendedName>
</protein>
<dbReference type="Pfam" id="PF04468">
    <property type="entry name" value="PSP1"/>
    <property type="match status" value="1"/>
</dbReference>
<evidence type="ECO:0000313" key="3">
    <source>
        <dbReference type="EMBL" id="AJC74386.1"/>
    </source>
</evidence>
<evidence type="ECO:0000313" key="4">
    <source>
        <dbReference type="Proteomes" id="UP000077469"/>
    </source>
</evidence>
<evidence type="ECO:0000256" key="1">
    <source>
        <dbReference type="SAM" id="Coils"/>
    </source>
</evidence>
<organism evidence="3 4">
    <name type="scientific">Pseudothermotoga hypogea DSM 11164 = NBRC 106472</name>
    <dbReference type="NCBI Taxonomy" id="1123384"/>
    <lineage>
        <taxon>Bacteria</taxon>
        <taxon>Thermotogati</taxon>
        <taxon>Thermotogota</taxon>
        <taxon>Thermotogae</taxon>
        <taxon>Thermotogales</taxon>
        <taxon>Thermotogaceae</taxon>
        <taxon>Pseudothermotoga</taxon>
    </lineage>
</organism>
<dbReference type="PATRIC" id="fig|1123384.7.peg.1930"/>
<dbReference type="KEGG" id="phy:AJ81_09590"/>
<keyword evidence="1" id="KW-0175">Coiled coil</keyword>
<keyword evidence="4" id="KW-1185">Reference proteome</keyword>
<proteinExistence type="predicted"/>
<dbReference type="PROSITE" id="PS51411">
    <property type="entry name" value="PSP1_C"/>
    <property type="match status" value="1"/>
</dbReference>
<feature type="domain" description="PSP1 C-terminal" evidence="2">
    <location>
        <begin position="64"/>
        <end position="149"/>
    </location>
</feature>
<accession>A0A0X1KT70</accession>
<dbReference type="InterPro" id="IPR047767">
    <property type="entry name" value="PSP1-like"/>
</dbReference>
<dbReference type="PANTHER" id="PTHR43830">
    <property type="entry name" value="PROTEIN PSP1"/>
    <property type="match status" value="1"/>
</dbReference>
<gene>
    <name evidence="3" type="ORF">AJ81_09590</name>
</gene>
<dbReference type="PANTHER" id="PTHR43830:SF3">
    <property type="entry name" value="PROTEIN PSP1"/>
    <property type="match status" value="1"/>
</dbReference>
<reference evidence="3 4" key="1">
    <citation type="submission" date="2014-01" db="EMBL/GenBank/DDBJ databases">
        <title>Genome sequencing of Thermotog hypogea.</title>
        <authorList>
            <person name="Zhang X."/>
            <person name="Alvare G."/>
            <person name="Fristensky B."/>
            <person name="Chen L."/>
            <person name="Suen T."/>
            <person name="Chen Q."/>
            <person name="Ma K."/>
        </authorList>
    </citation>
    <scope>NUCLEOTIDE SEQUENCE [LARGE SCALE GENOMIC DNA]</scope>
    <source>
        <strain evidence="3 4">DSM 11164</strain>
    </source>
</reference>
<dbReference type="NCBIfam" id="NF041131">
    <property type="entry name" value="RicT_YaaT_fam"/>
    <property type="match status" value="1"/>
</dbReference>
<dbReference type="InterPro" id="IPR007557">
    <property type="entry name" value="PSP1_C"/>
</dbReference>
<feature type="coiled-coil region" evidence="1">
    <location>
        <begin position="68"/>
        <end position="95"/>
    </location>
</feature>
<name>A0A0X1KT70_9THEM</name>
<dbReference type="GO" id="GO:0005737">
    <property type="term" value="C:cytoplasm"/>
    <property type="evidence" value="ECO:0007669"/>
    <property type="project" value="TreeGrafter"/>
</dbReference>
<dbReference type="STRING" id="1123384.AJ81_09590"/>
<evidence type="ECO:0000259" key="2">
    <source>
        <dbReference type="PROSITE" id="PS51411"/>
    </source>
</evidence>
<dbReference type="AlphaFoldDB" id="A0A0X1KT70"/>